<dbReference type="STRING" id="74649.A0A2P6P6Y0"/>
<sequence length="180" mass="19827">MGIFGKKGASRFSASSTAEQVTQGIDGTGLTAIVTAILKGISNAKIDVMELDLSSMASVRKFAEEYNSKGLPSNILIYNNYVAYAESKLANILHANELTRRLKEERVEMTANSLHHETIRTNIMHNDIHVKSATTYFLALNPQVKGVCGEYYVDCNIAKPSSQAVRQMMQIWPRDSGILA</sequence>
<dbReference type="GO" id="GO:0141040">
    <property type="term" value="F:very-long-chain 3-oxoacyl-CoA reductase activity"/>
    <property type="evidence" value="ECO:0007669"/>
    <property type="project" value="UniProtKB-EC"/>
</dbReference>
<organism evidence="1 2">
    <name type="scientific">Rosa chinensis</name>
    <name type="common">China rose</name>
    <dbReference type="NCBI Taxonomy" id="74649"/>
    <lineage>
        <taxon>Eukaryota</taxon>
        <taxon>Viridiplantae</taxon>
        <taxon>Streptophyta</taxon>
        <taxon>Embryophyta</taxon>
        <taxon>Tracheophyta</taxon>
        <taxon>Spermatophyta</taxon>
        <taxon>Magnoliopsida</taxon>
        <taxon>eudicotyledons</taxon>
        <taxon>Gunneridae</taxon>
        <taxon>Pentapetalae</taxon>
        <taxon>rosids</taxon>
        <taxon>fabids</taxon>
        <taxon>Rosales</taxon>
        <taxon>Rosaceae</taxon>
        <taxon>Rosoideae</taxon>
        <taxon>Rosoideae incertae sedis</taxon>
        <taxon>Rosa</taxon>
    </lineage>
</organism>
<dbReference type="InterPro" id="IPR055280">
    <property type="entry name" value="TIC32"/>
</dbReference>
<proteinExistence type="predicted"/>
<dbReference type="OMA" id="IMHNDIH"/>
<evidence type="ECO:0000313" key="1">
    <source>
        <dbReference type="EMBL" id="PRQ17676.1"/>
    </source>
</evidence>
<dbReference type="PANTHER" id="PTHR48476">
    <property type="entry name" value="SHORT-CHAIN DEHYDROGENASE TIC 32, CHLOROPLASTIC-LIKE"/>
    <property type="match status" value="1"/>
</dbReference>
<accession>A0A2P6P6Y0</accession>
<dbReference type="EMBL" id="PDCK01000045">
    <property type="protein sequence ID" value="PRQ17676.1"/>
    <property type="molecule type" value="Genomic_DNA"/>
</dbReference>
<dbReference type="Gene3D" id="3.40.50.720">
    <property type="entry name" value="NAD(P)-binding Rossmann-like Domain"/>
    <property type="match status" value="1"/>
</dbReference>
<name>A0A2P6P6Y0_ROSCH</name>
<protein>
    <submittedName>
        <fullName evidence="1">Putative very-long-chain 3-oxoacyl-CoA reductase</fullName>
        <ecNumber evidence="1">1.1.1.330</ecNumber>
    </submittedName>
</protein>
<keyword evidence="2" id="KW-1185">Reference proteome</keyword>
<dbReference type="SUPFAM" id="SSF51735">
    <property type="entry name" value="NAD(P)-binding Rossmann-fold domains"/>
    <property type="match status" value="1"/>
</dbReference>
<reference evidence="1 2" key="1">
    <citation type="journal article" date="2018" name="Nat. Genet.">
        <title>The Rosa genome provides new insights in the design of modern roses.</title>
        <authorList>
            <person name="Bendahmane M."/>
        </authorList>
    </citation>
    <scope>NUCLEOTIDE SEQUENCE [LARGE SCALE GENOMIC DNA]</scope>
    <source>
        <strain evidence="2">cv. Old Blush</strain>
    </source>
</reference>
<comment type="caution">
    <text evidence="1">The sequence shown here is derived from an EMBL/GenBank/DDBJ whole genome shotgun (WGS) entry which is preliminary data.</text>
</comment>
<dbReference type="AlphaFoldDB" id="A0A2P6P6Y0"/>
<dbReference type="Gramene" id="PRQ17676">
    <property type="protein sequence ID" value="PRQ17676"/>
    <property type="gene ID" value="RchiOBHm_Chr7g0197581"/>
</dbReference>
<dbReference type="EC" id="1.1.1.330" evidence="1"/>
<keyword evidence="1" id="KW-0560">Oxidoreductase</keyword>
<dbReference type="InterPro" id="IPR036291">
    <property type="entry name" value="NAD(P)-bd_dom_sf"/>
</dbReference>
<dbReference type="PANTHER" id="PTHR48476:SF1">
    <property type="entry name" value="SHORT-CHAIN DEHYDROGENASE TIC 32, CHLOROPLASTIC-LIKE"/>
    <property type="match status" value="1"/>
</dbReference>
<evidence type="ECO:0000313" key="2">
    <source>
        <dbReference type="Proteomes" id="UP000238479"/>
    </source>
</evidence>
<dbReference type="Proteomes" id="UP000238479">
    <property type="component" value="Chromosome 7"/>
</dbReference>
<gene>
    <name evidence="1" type="ORF">RchiOBHm_Chr7g0197581</name>
</gene>